<gene>
    <name evidence="2" type="ORF">OSTQU699_LOCUS4152</name>
</gene>
<dbReference type="Proteomes" id="UP000708148">
    <property type="component" value="Unassembled WGS sequence"/>
</dbReference>
<accession>A0A8S1IUS1</accession>
<name>A0A8S1IUS1_9CHLO</name>
<reference evidence="2" key="1">
    <citation type="submission" date="2020-12" db="EMBL/GenBank/DDBJ databases">
        <authorList>
            <person name="Iha C."/>
        </authorList>
    </citation>
    <scope>NUCLEOTIDE SEQUENCE</scope>
</reference>
<feature type="signal peptide" evidence="1">
    <location>
        <begin position="1"/>
        <end position="22"/>
    </location>
</feature>
<comment type="caution">
    <text evidence="2">The sequence shown here is derived from an EMBL/GenBank/DDBJ whole genome shotgun (WGS) entry which is preliminary data.</text>
</comment>
<dbReference type="OrthoDB" id="10547620at2759"/>
<dbReference type="PROSITE" id="PS51257">
    <property type="entry name" value="PROKAR_LIPOPROTEIN"/>
    <property type="match status" value="1"/>
</dbReference>
<organism evidence="2 3">
    <name type="scientific">Ostreobium quekettii</name>
    <dbReference type="NCBI Taxonomy" id="121088"/>
    <lineage>
        <taxon>Eukaryota</taxon>
        <taxon>Viridiplantae</taxon>
        <taxon>Chlorophyta</taxon>
        <taxon>core chlorophytes</taxon>
        <taxon>Ulvophyceae</taxon>
        <taxon>TCBD clade</taxon>
        <taxon>Bryopsidales</taxon>
        <taxon>Ostreobineae</taxon>
        <taxon>Ostreobiaceae</taxon>
        <taxon>Ostreobium</taxon>
    </lineage>
</organism>
<keyword evidence="3" id="KW-1185">Reference proteome</keyword>
<sequence length="222" mass="24619">MAPRYAAVAACLLLTCCLGALGCDVWGNCAACVRKASLQKARENRDALLQFLENRTCENWGALKFKTVVFKGQMFTSCMTFDGHEFPGGSYSTCEEEEDVEVRIDEDVSIDAEANTTKWLAQDGQFECEPDGTLLFNRGPGRHEGLDDLHEPHKFTPHNLDWPSDTPMVGFQVFGHGTRVNRDCYPVCTHYCYDVPSAFLVIYDVVDGNETSVLPVVKAFGG</sequence>
<dbReference type="AlphaFoldDB" id="A0A8S1IUS1"/>
<dbReference type="EMBL" id="CAJHUC010000886">
    <property type="protein sequence ID" value="CAD7698793.1"/>
    <property type="molecule type" value="Genomic_DNA"/>
</dbReference>
<proteinExistence type="predicted"/>
<evidence type="ECO:0000313" key="3">
    <source>
        <dbReference type="Proteomes" id="UP000708148"/>
    </source>
</evidence>
<protein>
    <submittedName>
        <fullName evidence="2">Uncharacterized protein</fullName>
    </submittedName>
</protein>
<feature type="chain" id="PRO_5035814322" evidence="1">
    <location>
        <begin position="23"/>
        <end position="222"/>
    </location>
</feature>
<evidence type="ECO:0000313" key="2">
    <source>
        <dbReference type="EMBL" id="CAD7698793.1"/>
    </source>
</evidence>
<evidence type="ECO:0000256" key="1">
    <source>
        <dbReference type="SAM" id="SignalP"/>
    </source>
</evidence>
<keyword evidence="1" id="KW-0732">Signal</keyword>